<dbReference type="GO" id="GO:0005506">
    <property type="term" value="F:iron ion binding"/>
    <property type="evidence" value="ECO:0007669"/>
    <property type="project" value="InterPro"/>
</dbReference>
<comment type="caution">
    <text evidence="17">The sequence shown here is derived from an EMBL/GenBank/DDBJ whole genome shotgun (WGS) entry which is preliminary data.</text>
</comment>
<dbReference type="InterPro" id="IPR050476">
    <property type="entry name" value="Insect_CytP450_Detox"/>
</dbReference>
<evidence type="ECO:0000256" key="5">
    <source>
        <dbReference type="ARBA" id="ARBA00012109"/>
    </source>
</evidence>
<keyword evidence="8" id="KW-0256">Endoplasmic reticulum</keyword>
<evidence type="ECO:0000256" key="11">
    <source>
        <dbReference type="ARBA" id="ARBA00023004"/>
    </source>
</evidence>
<keyword evidence="11 15" id="KW-0408">Iron</keyword>
<evidence type="ECO:0000256" key="7">
    <source>
        <dbReference type="ARBA" id="ARBA00022723"/>
    </source>
</evidence>
<dbReference type="Proteomes" id="UP001497472">
    <property type="component" value="Unassembled WGS sequence"/>
</dbReference>
<keyword evidence="9" id="KW-0492">Microsome</keyword>
<evidence type="ECO:0000256" key="3">
    <source>
        <dbReference type="ARBA" id="ARBA00004406"/>
    </source>
</evidence>
<feature type="binding site" description="axial binding residue" evidence="15">
    <location>
        <position position="452"/>
    </location>
    <ligand>
        <name>heme</name>
        <dbReference type="ChEBI" id="CHEBI:30413"/>
    </ligand>
    <ligandPart>
        <name>Fe</name>
        <dbReference type="ChEBI" id="CHEBI:18248"/>
    </ligandPart>
</feature>
<dbReference type="PRINTS" id="PR00463">
    <property type="entry name" value="EP450I"/>
</dbReference>
<evidence type="ECO:0000256" key="10">
    <source>
        <dbReference type="ARBA" id="ARBA00023002"/>
    </source>
</evidence>
<dbReference type="EC" id="1.14.14.1" evidence="5"/>
<dbReference type="GO" id="GO:0016712">
    <property type="term" value="F:oxidoreductase activity, acting on paired donors, with incorporation or reduction of molecular oxygen, reduced flavin or flavoprotein as one donor, and incorporation of one atom of oxygen"/>
    <property type="evidence" value="ECO:0007669"/>
    <property type="project" value="UniProtKB-EC"/>
</dbReference>
<gene>
    <name evidence="17" type="ORF">LNINA_LOCUS4454</name>
</gene>
<dbReference type="AlphaFoldDB" id="A0AAV1J5L9"/>
<evidence type="ECO:0000256" key="6">
    <source>
        <dbReference type="ARBA" id="ARBA00022617"/>
    </source>
</evidence>
<comment type="catalytic activity">
    <reaction evidence="14">
        <text>an organic molecule + reduced [NADPH--hemoprotein reductase] + O2 = an alcohol + oxidized [NADPH--hemoprotein reductase] + H2O + H(+)</text>
        <dbReference type="Rhea" id="RHEA:17149"/>
        <dbReference type="Rhea" id="RHEA-COMP:11964"/>
        <dbReference type="Rhea" id="RHEA-COMP:11965"/>
        <dbReference type="ChEBI" id="CHEBI:15377"/>
        <dbReference type="ChEBI" id="CHEBI:15378"/>
        <dbReference type="ChEBI" id="CHEBI:15379"/>
        <dbReference type="ChEBI" id="CHEBI:30879"/>
        <dbReference type="ChEBI" id="CHEBI:57618"/>
        <dbReference type="ChEBI" id="CHEBI:58210"/>
        <dbReference type="ChEBI" id="CHEBI:142491"/>
        <dbReference type="EC" id="1.14.14.1"/>
    </reaction>
</comment>
<comment type="cofactor">
    <cofactor evidence="1 15">
        <name>heme</name>
        <dbReference type="ChEBI" id="CHEBI:30413"/>
    </cofactor>
</comment>
<comment type="subcellular location">
    <subcellularLocation>
        <location evidence="3">Endoplasmic reticulum membrane</location>
        <topology evidence="3">Peripheral membrane protein</topology>
    </subcellularLocation>
    <subcellularLocation>
        <location evidence="2">Microsome membrane</location>
        <topology evidence="2">Peripheral membrane protein</topology>
    </subcellularLocation>
</comment>
<keyword evidence="10 16" id="KW-0560">Oxidoreductase</keyword>
<reference evidence="17 18" key="1">
    <citation type="submission" date="2023-11" db="EMBL/GenBank/DDBJ databases">
        <authorList>
            <person name="Okamura Y."/>
        </authorList>
    </citation>
    <scope>NUCLEOTIDE SEQUENCE [LARGE SCALE GENOMIC DNA]</scope>
</reference>
<evidence type="ECO:0000256" key="8">
    <source>
        <dbReference type="ARBA" id="ARBA00022824"/>
    </source>
</evidence>
<dbReference type="PANTHER" id="PTHR24292:SF104">
    <property type="entry name" value="CYTOCHROME P450 308A1-RELATED"/>
    <property type="match status" value="1"/>
</dbReference>
<keyword evidence="12 16" id="KW-0503">Monooxygenase</keyword>
<organism evidence="17 18">
    <name type="scientific">Leptosia nina</name>
    <dbReference type="NCBI Taxonomy" id="320188"/>
    <lineage>
        <taxon>Eukaryota</taxon>
        <taxon>Metazoa</taxon>
        <taxon>Ecdysozoa</taxon>
        <taxon>Arthropoda</taxon>
        <taxon>Hexapoda</taxon>
        <taxon>Insecta</taxon>
        <taxon>Pterygota</taxon>
        <taxon>Neoptera</taxon>
        <taxon>Endopterygota</taxon>
        <taxon>Lepidoptera</taxon>
        <taxon>Glossata</taxon>
        <taxon>Ditrysia</taxon>
        <taxon>Papilionoidea</taxon>
        <taxon>Pieridae</taxon>
        <taxon>Pierinae</taxon>
        <taxon>Leptosia</taxon>
    </lineage>
</organism>
<dbReference type="SUPFAM" id="SSF48264">
    <property type="entry name" value="Cytochrome P450"/>
    <property type="match status" value="1"/>
</dbReference>
<dbReference type="EMBL" id="CAVLEF010000006">
    <property type="protein sequence ID" value="CAK1544733.1"/>
    <property type="molecule type" value="Genomic_DNA"/>
</dbReference>
<name>A0AAV1J5L9_9NEOP</name>
<dbReference type="InterPro" id="IPR002401">
    <property type="entry name" value="Cyt_P450_E_grp-I"/>
</dbReference>
<evidence type="ECO:0000313" key="18">
    <source>
        <dbReference type="Proteomes" id="UP001497472"/>
    </source>
</evidence>
<dbReference type="FunFam" id="1.10.630.10:FF:000042">
    <property type="entry name" value="Cytochrome P450"/>
    <property type="match status" value="1"/>
</dbReference>
<protein>
    <recommendedName>
        <fullName evidence="5">unspecific monooxygenase</fullName>
        <ecNumber evidence="5">1.14.14.1</ecNumber>
    </recommendedName>
</protein>
<dbReference type="PANTHER" id="PTHR24292">
    <property type="entry name" value="CYTOCHROME P450"/>
    <property type="match status" value="1"/>
</dbReference>
<evidence type="ECO:0000313" key="17">
    <source>
        <dbReference type="EMBL" id="CAK1544733.1"/>
    </source>
</evidence>
<comment type="similarity">
    <text evidence="4 16">Belongs to the cytochrome P450 family.</text>
</comment>
<dbReference type="GO" id="GO:0020037">
    <property type="term" value="F:heme binding"/>
    <property type="evidence" value="ECO:0007669"/>
    <property type="project" value="InterPro"/>
</dbReference>
<dbReference type="CDD" id="cd11056">
    <property type="entry name" value="CYP6-like"/>
    <property type="match status" value="1"/>
</dbReference>
<keyword evidence="13" id="KW-0472">Membrane</keyword>
<evidence type="ECO:0000256" key="2">
    <source>
        <dbReference type="ARBA" id="ARBA00004174"/>
    </source>
</evidence>
<evidence type="ECO:0000256" key="13">
    <source>
        <dbReference type="ARBA" id="ARBA00023136"/>
    </source>
</evidence>
<evidence type="ECO:0000256" key="12">
    <source>
        <dbReference type="ARBA" id="ARBA00023033"/>
    </source>
</evidence>
<dbReference type="InterPro" id="IPR001128">
    <property type="entry name" value="Cyt_P450"/>
</dbReference>
<evidence type="ECO:0000256" key="9">
    <source>
        <dbReference type="ARBA" id="ARBA00022848"/>
    </source>
</evidence>
<dbReference type="InterPro" id="IPR017972">
    <property type="entry name" value="Cyt_P450_CS"/>
</dbReference>
<keyword evidence="7 15" id="KW-0479">Metal-binding</keyword>
<dbReference type="PROSITE" id="PS00086">
    <property type="entry name" value="CYTOCHROME_P450"/>
    <property type="match status" value="1"/>
</dbReference>
<evidence type="ECO:0000256" key="16">
    <source>
        <dbReference type="RuleBase" id="RU000461"/>
    </source>
</evidence>
<dbReference type="Gene3D" id="1.10.630.10">
    <property type="entry name" value="Cytochrome P450"/>
    <property type="match status" value="1"/>
</dbReference>
<proteinExistence type="inferred from homology"/>
<dbReference type="PRINTS" id="PR00385">
    <property type="entry name" value="P450"/>
</dbReference>
<evidence type="ECO:0000256" key="15">
    <source>
        <dbReference type="PIRSR" id="PIRSR602401-1"/>
    </source>
</evidence>
<dbReference type="GO" id="GO:0005789">
    <property type="term" value="C:endoplasmic reticulum membrane"/>
    <property type="evidence" value="ECO:0007669"/>
    <property type="project" value="UniProtKB-SubCell"/>
</dbReference>
<dbReference type="InterPro" id="IPR036396">
    <property type="entry name" value="Cyt_P450_sf"/>
</dbReference>
<evidence type="ECO:0000256" key="1">
    <source>
        <dbReference type="ARBA" id="ARBA00001971"/>
    </source>
</evidence>
<dbReference type="Pfam" id="PF00067">
    <property type="entry name" value="p450"/>
    <property type="match status" value="1"/>
</dbReference>
<keyword evidence="6 15" id="KW-0349">Heme</keyword>
<evidence type="ECO:0000256" key="14">
    <source>
        <dbReference type="ARBA" id="ARBA00047827"/>
    </source>
</evidence>
<evidence type="ECO:0000256" key="4">
    <source>
        <dbReference type="ARBA" id="ARBA00010617"/>
    </source>
</evidence>
<keyword evidence="18" id="KW-1185">Reference proteome</keyword>
<accession>A0AAV1J5L9</accession>
<sequence>MFLAFFLIGLCIFYFYSIKKFVFFSQKSIKHDPPVPIFGNHVQVAFGRRTQTEVFNSLYKRYPSEKIVGYYKGTKPEFLVRDPEIIKHVLNTNFSEFCNRGVRRDPKVEPLMLNMFSEDGSVWKLLRHNLSPAFSGSKLKSMFPIIVSCTNKLVTVAKELALEGKEFDACILCARFTIDLVGASGFGIDMNTINNEQSLFLKLRELMFIKSNWQMFLYGIHDLFPESFIKKIHISRPQVRLIIKQILDSVRSQRTNDTNPRNDFINLLLELGKVGKISGESLETDANGKYKEMEMDFNDDHIIAQLFIFFMAGFETSSTTMSYAMHKLAFHPEIQQEVQREIDKSLAKHNNKLCYESVSEMVLLELIVKECLRLFPPAGYTSRISSNDCVLPDVNVEIKKGTKIIIPIQGIQLDPVYFENPEQFNPKRFLHETLQPRHKYAYIPFGEGPRKCIGARLGTLETMAGLAAVLNKFDIKTSPSSTRNIHPNRAAYLIQFIDGGLPLRLTLREKSSVISNGFP</sequence>